<dbReference type="CDD" id="cd00051">
    <property type="entry name" value="EFh"/>
    <property type="match status" value="1"/>
</dbReference>
<evidence type="ECO:0000256" key="8">
    <source>
        <dbReference type="ARBA" id="ARBA00023180"/>
    </source>
</evidence>
<dbReference type="InterPro" id="IPR001179">
    <property type="entry name" value="PPIase_FKBP_dom"/>
</dbReference>
<dbReference type="Gene3D" id="1.10.238.10">
    <property type="entry name" value="EF-hand"/>
    <property type="match status" value="1"/>
</dbReference>
<evidence type="ECO:0000313" key="15">
    <source>
        <dbReference type="Proteomes" id="UP000001307"/>
    </source>
</evidence>
<feature type="domain" description="EF-hand" evidence="13">
    <location>
        <begin position="154"/>
        <end position="182"/>
    </location>
</feature>
<evidence type="ECO:0000259" key="13">
    <source>
        <dbReference type="PROSITE" id="PS50222"/>
    </source>
</evidence>
<keyword evidence="9 10" id="KW-0413">Isomerase</keyword>
<dbReference type="PROSITE" id="PS50059">
    <property type="entry name" value="FKBP_PPIASE"/>
    <property type="match status" value="1"/>
</dbReference>
<comment type="catalytic activity">
    <reaction evidence="1 10">
        <text>[protein]-peptidylproline (omega=180) = [protein]-peptidylproline (omega=0)</text>
        <dbReference type="Rhea" id="RHEA:16237"/>
        <dbReference type="Rhea" id="RHEA-COMP:10747"/>
        <dbReference type="Rhea" id="RHEA-COMP:10748"/>
        <dbReference type="ChEBI" id="CHEBI:83833"/>
        <dbReference type="ChEBI" id="CHEBI:83834"/>
        <dbReference type="EC" id="5.2.1.8"/>
    </reaction>
</comment>
<feature type="domain" description="EF-hand" evidence="13">
    <location>
        <begin position="193"/>
        <end position="226"/>
    </location>
</feature>
<proteinExistence type="predicted"/>
<evidence type="ECO:0000256" key="5">
    <source>
        <dbReference type="ARBA" id="ARBA00022824"/>
    </source>
</evidence>
<name>E4Y2M4_OIKDI</name>
<dbReference type="Pfam" id="PF00254">
    <property type="entry name" value="FKBP_C"/>
    <property type="match status" value="1"/>
</dbReference>
<dbReference type="Proteomes" id="UP000001307">
    <property type="component" value="Unassembled WGS sequence"/>
</dbReference>
<evidence type="ECO:0000256" key="2">
    <source>
        <dbReference type="ARBA" id="ARBA00013194"/>
    </source>
</evidence>
<dbReference type="InterPro" id="IPR052273">
    <property type="entry name" value="PPIase_FKBP"/>
</dbReference>
<organism evidence="14">
    <name type="scientific">Oikopleura dioica</name>
    <name type="common">Tunicate</name>
    <dbReference type="NCBI Taxonomy" id="34765"/>
    <lineage>
        <taxon>Eukaryota</taxon>
        <taxon>Metazoa</taxon>
        <taxon>Chordata</taxon>
        <taxon>Tunicata</taxon>
        <taxon>Appendicularia</taxon>
        <taxon>Copelata</taxon>
        <taxon>Oikopleuridae</taxon>
        <taxon>Oikopleura</taxon>
    </lineage>
</organism>
<dbReference type="Pfam" id="PF13499">
    <property type="entry name" value="EF-hand_7"/>
    <property type="match status" value="1"/>
</dbReference>
<dbReference type="PANTHER" id="PTHR46222:SF3">
    <property type="entry name" value="PEPTIDYLPROLYL ISOMERASE"/>
    <property type="match status" value="1"/>
</dbReference>
<protein>
    <recommendedName>
        <fullName evidence="2 10">peptidylprolyl isomerase</fullName>
        <ecNumber evidence="2 10">5.2.1.8</ecNumber>
    </recommendedName>
</protein>
<evidence type="ECO:0000256" key="6">
    <source>
        <dbReference type="ARBA" id="ARBA00022837"/>
    </source>
</evidence>
<dbReference type="InParanoid" id="E4Y2M4"/>
<keyword evidence="5" id="KW-0256">Endoplasmic reticulum</keyword>
<evidence type="ECO:0000256" key="10">
    <source>
        <dbReference type="PROSITE-ProRule" id="PRU00277"/>
    </source>
</evidence>
<evidence type="ECO:0000256" key="9">
    <source>
        <dbReference type="ARBA" id="ARBA00023235"/>
    </source>
</evidence>
<keyword evidence="8" id="KW-0325">Glycoprotein</keyword>
<dbReference type="Gene3D" id="3.10.50.40">
    <property type="match status" value="1"/>
</dbReference>
<dbReference type="EMBL" id="FN653893">
    <property type="protein sequence ID" value="CBY16111.1"/>
    <property type="molecule type" value="Genomic_DNA"/>
</dbReference>
<keyword evidence="6" id="KW-0106">Calcium</keyword>
<dbReference type="InterPro" id="IPR018247">
    <property type="entry name" value="EF_Hand_1_Ca_BS"/>
</dbReference>
<dbReference type="EC" id="5.2.1.8" evidence="2 10"/>
<feature type="chain" id="PRO_5003190742" description="peptidylprolyl isomerase" evidence="11">
    <location>
        <begin position="19"/>
        <end position="226"/>
    </location>
</feature>
<evidence type="ECO:0000256" key="1">
    <source>
        <dbReference type="ARBA" id="ARBA00000971"/>
    </source>
</evidence>
<dbReference type="PROSITE" id="PS50222">
    <property type="entry name" value="EF_HAND_2"/>
    <property type="match status" value="2"/>
</dbReference>
<gene>
    <name evidence="14" type="ORF">GSOID_T00016426001</name>
</gene>
<dbReference type="OrthoDB" id="1902587at2759"/>
<dbReference type="FunCoup" id="E4Y2M4">
    <property type="interactions" value="4"/>
</dbReference>
<sequence length="226" mass="25880">MKIASFFLFSSSTASLFGGWFGGKKKDAKVIQTDILREKECKRKTKNGDQLFVHFWGMKTIGGDVFHTTWTDRFKDDKISVYNKPYRFQLGLGEVIDGWEIGLKNMCPGEKRRLFIPADLAYGEKGGGTPEMPAGDVIYDVELVHAEQGPRHPEVFDLMDLDKNGYLTHKEISKFIHNELKNQGELNQVPHHEELAMVKDILSQEDKDRDGRISRLEFSGEAHREF</sequence>
<keyword evidence="15" id="KW-1185">Reference proteome</keyword>
<dbReference type="InterPro" id="IPR011992">
    <property type="entry name" value="EF-hand-dom_pair"/>
</dbReference>
<dbReference type="InterPro" id="IPR046357">
    <property type="entry name" value="PPIase_dom_sf"/>
</dbReference>
<keyword evidence="7 10" id="KW-0697">Rotamase</keyword>
<dbReference type="SUPFAM" id="SSF47473">
    <property type="entry name" value="EF-hand"/>
    <property type="match status" value="1"/>
</dbReference>
<dbReference type="GO" id="GO:0005509">
    <property type="term" value="F:calcium ion binding"/>
    <property type="evidence" value="ECO:0007669"/>
    <property type="project" value="InterPro"/>
</dbReference>
<evidence type="ECO:0000313" key="14">
    <source>
        <dbReference type="EMBL" id="CBY16111.1"/>
    </source>
</evidence>
<reference evidence="14" key="1">
    <citation type="journal article" date="2010" name="Science">
        <title>Plasticity of animal genome architecture unmasked by rapid evolution of a pelagic tunicate.</title>
        <authorList>
            <person name="Denoeud F."/>
            <person name="Henriet S."/>
            <person name="Mungpakdee S."/>
            <person name="Aury J.M."/>
            <person name="Da Silva C."/>
            <person name="Brinkmann H."/>
            <person name="Mikhaleva J."/>
            <person name="Olsen L.C."/>
            <person name="Jubin C."/>
            <person name="Canestro C."/>
            <person name="Bouquet J.M."/>
            <person name="Danks G."/>
            <person name="Poulain J."/>
            <person name="Campsteijn C."/>
            <person name="Adamski M."/>
            <person name="Cross I."/>
            <person name="Yadetie F."/>
            <person name="Muffato M."/>
            <person name="Louis A."/>
            <person name="Butcher S."/>
            <person name="Tsagkogeorga G."/>
            <person name="Konrad A."/>
            <person name="Singh S."/>
            <person name="Jensen M.F."/>
            <person name="Cong E.H."/>
            <person name="Eikeseth-Otteraa H."/>
            <person name="Noel B."/>
            <person name="Anthouard V."/>
            <person name="Porcel B.M."/>
            <person name="Kachouri-Lafond R."/>
            <person name="Nishino A."/>
            <person name="Ugolini M."/>
            <person name="Chourrout P."/>
            <person name="Nishida H."/>
            <person name="Aasland R."/>
            <person name="Huzurbazar S."/>
            <person name="Westhof E."/>
            <person name="Delsuc F."/>
            <person name="Lehrach H."/>
            <person name="Reinhardt R."/>
            <person name="Weissenbach J."/>
            <person name="Roy S.W."/>
            <person name="Artiguenave F."/>
            <person name="Postlethwait J.H."/>
            <person name="Manak J.R."/>
            <person name="Thompson E.M."/>
            <person name="Jaillon O."/>
            <person name="Du Pasquier L."/>
            <person name="Boudinot P."/>
            <person name="Liberles D.A."/>
            <person name="Volff J.N."/>
            <person name="Philippe H."/>
            <person name="Lenhard B."/>
            <person name="Roest Crollius H."/>
            <person name="Wincker P."/>
            <person name="Chourrout D."/>
        </authorList>
    </citation>
    <scope>NUCLEOTIDE SEQUENCE [LARGE SCALE GENOMIC DNA]</scope>
</reference>
<dbReference type="SUPFAM" id="SSF54534">
    <property type="entry name" value="FKBP-like"/>
    <property type="match status" value="1"/>
</dbReference>
<feature type="domain" description="PPIase FKBP-type" evidence="12">
    <location>
        <begin position="48"/>
        <end position="147"/>
    </location>
</feature>
<evidence type="ECO:0000256" key="11">
    <source>
        <dbReference type="SAM" id="SignalP"/>
    </source>
</evidence>
<evidence type="ECO:0000256" key="4">
    <source>
        <dbReference type="ARBA" id="ARBA00022737"/>
    </source>
</evidence>
<evidence type="ECO:0000256" key="3">
    <source>
        <dbReference type="ARBA" id="ARBA00022729"/>
    </source>
</evidence>
<dbReference type="PROSITE" id="PS00018">
    <property type="entry name" value="EF_HAND_1"/>
    <property type="match status" value="2"/>
</dbReference>
<feature type="signal peptide" evidence="11">
    <location>
        <begin position="1"/>
        <end position="18"/>
    </location>
</feature>
<evidence type="ECO:0000259" key="12">
    <source>
        <dbReference type="PROSITE" id="PS50059"/>
    </source>
</evidence>
<dbReference type="PANTHER" id="PTHR46222">
    <property type="entry name" value="PEPTIDYL-PROLYL CIS-TRANS ISOMERASE FKBP7/14"/>
    <property type="match status" value="1"/>
</dbReference>
<keyword evidence="4" id="KW-0677">Repeat</keyword>
<dbReference type="InterPro" id="IPR002048">
    <property type="entry name" value="EF_hand_dom"/>
</dbReference>
<evidence type="ECO:0000256" key="7">
    <source>
        <dbReference type="ARBA" id="ARBA00023110"/>
    </source>
</evidence>
<accession>E4Y2M4</accession>
<keyword evidence="3 11" id="KW-0732">Signal</keyword>
<dbReference type="GO" id="GO:0003755">
    <property type="term" value="F:peptidyl-prolyl cis-trans isomerase activity"/>
    <property type="evidence" value="ECO:0007669"/>
    <property type="project" value="UniProtKB-KW"/>
</dbReference>
<dbReference type="GO" id="GO:0005783">
    <property type="term" value="C:endoplasmic reticulum"/>
    <property type="evidence" value="ECO:0007669"/>
    <property type="project" value="UniProtKB-ARBA"/>
</dbReference>
<dbReference type="AlphaFoldDB" id="E4Y2M4"/>